<accession>A0A0K2TQB9</accession>
<protein>
    <submittedName>
        <fullName evidence="1">Uncharacterized protein</fullName>
    </submittedName>
</protein>
<dbReference type="AlphaFoldDB" id="A0A0K2TQB9"/>
<evidence type="ECO:0000313" key="1">
    <source>
        <dbReference type="EMBL" id="CDW28224.1"/>
    </source>
</evidence>
<organism evidence="1">
    <name type="scientific">Lepeophtheirus salmonis</name>
    <name type="common">Salmon louse</name>
    <name type="synonym">Caligus salmonis</name>
    <dbReference type="NCBI Taxonomy" id="72036"/>
    <lineage>
        <taxon>Eukaryota</taxon>
        <taxon>Metazoa</taxon>
        <taxon>Ecdysozoa</taxon>
        <taxon>Arthropoda</taxon>
        <taxon>Crustacea</taxon>
        <taxon>Multicrustacea</taxon>
        <taxon>Hexanauplia</taxon>
        <taxon>Copepoda</taxon>
        <taxon>Siphonostomatoida</taxon>
        <taxon>Caligidae</taxon>
        <taxon>Lepeophtheirus</taxon>
    </lineage>
</organism>
<proteinExistence type="predicted"/>
<feature type="non-terminal residue" evidence="1">
    <location>
        <position position="1"/>
    </location>
</feature>
<dbReference type="EMBL" id="HACA01010863">
    <property type="protein sequence ID" value="CDW28224.1"/>
    <property type="molecule type" value="Transcribed_RNA"/>
</dbReference>
<name>A0A0K2TQB9_LEPSM</name>
<reference evidence="1" key="1">
    <citation type="submission" date="2014-05" db="EMBL/GenBank/DDBJ databases">
        <authorList>
            <person name="Chronopoulou M."/>
        </authorList>
    </citation>
    <scope>NUCLEOTIDE SEQUENCE</scope>
    <source>
        <tissue evidence="1">Whole organism</tissue>
    </source>
</reference>
<sequence>IDTCELSLVIKVINYFLSCAYYWKFYTKEKTKMSSLAGVIVPEICEPQDELIKNFPHHGVENTRMGKKKTRHHPPTMTTNAIYLQVPEQGLPRRRHSWMCG</sequence>